<feature type="region of interest" description="Disordered" evidence="1">
    <location>
        <begin position="1"/>
        <end position="26"/>
    </location>
</feature>
<accession>J0WW74</accession>
<dbReference type="EMBL" id="JH687837">
    <property type="protein sequence ID" value="EJD37673.1"/>
    <property type="molecule type" value="Genomic_DNA"/>
</dbReference>
<evidence type="ECO:0000256" key="1">
    <source>
        <dbReference type="SAM" id="MobiDB-lite"/>
    </source>
</evidence>
<evidence type="ECO:0000313" key="3">
    <source>
        <dbReference type="Proteomes" id="UP000006514"/>
    </source>
</evidence>
<dbReference type="KEGG" id="adl:AURDEDRAFT_116751"/>
<dbReference type="AlphaFoldDB" id="J0WW74"/>
<protein>
    <submittedName>
        <fullName evidence="2">Uncharacterized protein</fullName>
    </submittedName>
</protein>
<keyword evidence="3" id="KW-1185">Reference proteome</keyword>
<proteinExistence type="predicted"/>
<name>J0WW74_AURST</name>
<gene>
    <name evidence="2" type="ORF">AURDEDRAFT_116751</name>
</gene>
<evidence type="ECO:0000313" key="2">
    <source>
        <dbReference type="EMBL" id="EJD37673.1"/>
    </source>
</evidence>
<organism evidence="2 3">
    <name type="scientific">Auricularia subglabra (strain TFB-10046 / SS5)</name>
    <name type="common">White-rot fungus</name>
    <name type="synonym">Auricularia delicata (strain TFB10046)</name>
    <dbReference type="NCBI Taxonomy" id="717982"/>
    <lineage>
        <taxon>Eukaryota</taxon>
        <taxon>Fungi</taxon>
        <taxon>Dikarya</taxon>
        <taxon>Basidiomycota</taxon>
        <taxon>Agaricomycotina</taxon>
        <taxon>Agaricomycetes</taxon>
        <taxon>Auriculariales</taxon>
        <taxon>Auriculariaceae</taxon>
        <taxon>Auricularia</taxon>
    </lineage>
</organism>
<dbReference type="Proteomes" id="UP000006514">
    <property type="component" value="Unassembled WGS sequence"/>
</dbReference>
<reference evidence="3" key="1">
    <citation type="journal article" date="2012" name="Science">
        <title>The Paleozoic origin of enzymatic lignin decomposition reconstructed from 31 fungal genomes.</title>
        <authorList>
            <person name="Floudas D."/>
            <person name="Binder M."/>
            <person name="Riley R."/>
            <person name="Barry K."/>
            <person name="Blanchette R.A."/>
            <person name="Henrissat B."/>
            <person name="Martinez A.T."/>
            <person name="Otillar R."/>
            <person name="Spatafora J.W."/>
            <person name="Yadav J.S."/>
            <person name="Aerts A."/>
            <person name="Benoit I."/>
            <person name="Boyd A."/>
            <person name="Carlson A."/>
            <person name="Copeland A."/>
            <person name="Coutinho P.M."/>
            <person name="de Vries R.P."/>
            <person name="Ferreira P."/>
            <person name="Findley K."/>
            <person name="Foster B."/>
            <person name="Gaskell J."/>
            <person name="Glotzer D."/>
            <person name="Gorecki P."/>
            <person name="Heitman J."/>
            <person name="Hesse C."/>
            <person name="Hori C."/>
            <person name="Igarashi K."/>
            <person name="Jurgens J.A."/>
            <person name="Kallen N."/>
            <person name="Kersten P."/>
            <person name="Kohler A."/>
            <person name="Kuees U."/>
            <person name="Kumar T.K.A."/>
            <person name="Kuo A."/>
            <person name="LaButti K."/>
            <person name="Larrondo L.F."/>
            <person name="Lindquist E."/>
            <person name="Ling A."/>
            <person name="Lombard V."/>
            <person name="Lucas S."/>
            <person name="Lundell T."/>
            <person name="Martin R."/>
            <person name="McLaughlin D.J."/>
            <person name="Morgenstern I."/>
            <person name="Morin E."/>
            <person name="Murat C."/>
            <person name="Nagy L.G."/>
            <person name="Nolan M."/>
            <person name="Ohm R.A."/>
            <person name="Patyshakuliyeva A."/>
            <person name="Rokas A."/>
            <person name="Ruiz-Duenas F.J."/>
            <person name="Sabat G."/>
            <person name="Salamov A."/>
            <person name="Samejima M."/>
            <person name="Schmutz J."/>
            <person name="Slot J.C."/>
            <person name="St John F."/>
            <person name="Stenlid J."/>
            <person name="Sun H."/>
            <person name="Sun S."/>
            <person name="Syed K."/>
            <person name="Tsang A."/>
            <person name="Wiebenga A."/>
            <person name="Young D."/>
            <person name="Pisabarro A."/>
            <person name="Eastwood D.C."/>
            <person name="Martin F."/>
            <person name="Cullen D."/>
            <person name="Grigoriev I.V."/>
            <person name="Hibbett D.S."/>
        </authorList>
    </citation>
    <scope>NUCLEOTIDE SEQUENCE [LARGE SCALE GENOMIC DNA]</scope>
    <source>
        <strain evidence="3">TFB10046</strain>
    </source>
</reference>
<sequence length="69" mass="7622">MASLNRGGKLEGESQPVVGSPMATGKTRCHVRVKEVFSQGHRGSRETLRCPEEPLRPHEVGLVNVLRRC</sequence>
<dbReference type="InParanoid" id="J0WW74"/>